<feature type="compositionally biased region" description="Basic and acidic residues" evidence="1">
    <location>
        <begin position="20"/>
        <end position="30"/>
    </location>
</feature>
<protein>
    <recommendedName>
        <fullName evidence="4">Antitoxin</fullName>
    </recommendedName>
</protein>
<dbReference type="EMBL" id="JACHWU010000003">
    <property type="protein sequence ID" value="MBB3051711.1"/>
    <property type="molecule type" value="Genomic_DNA"/>
</dbReference>
<comment type="caution">
    <text evidence="2">The sequence shown here is derived from an EMBL/GenBank/DDBJ whole genome shotgun (WGS) entry which is preliminary data.</text>
</comment>
<name>A0A839S0W7_9PSEU</name>
<evidence type="ECO:0000256" key="1">
    <source>
        <dbReference type="SAM" id="MobiDB-lite"/>
    </source>
</evidence>
<keyword evidence="3" id="KW-1185">Reference proteome</keyword>
<proteinExistence type="predicted"/>
<organism evidence="2 3">
    <name type="scientific">Prauserella isguenensis</name>
    <dbReference type="NCBI Taxonomy" id="1470180"/>
    <lineage>
        <taxon>Bacteria</taxon>
        <taxon>Bacillati</taxon>
        <taxon>Actinomycetota</taxon>
        <taxon>Actinomycetes</taxon>
        <taxon>Pseudonocardiales</taxon>
        <taxon>Pseudonocardiaceae</taxon>
        <taxon>Prauserella</taxon>
    </lineage>
</organism>
<accession>A0A839S0W7</accession>
<evidence type="ECO:0000313" key="3">
    <source>
        <dbReference type="Proteomes" id="UP000550714"/>
    </source>
</evidence>
<dbReference type="RefSeq" id="WP_183654391.1">
    <property type="nucleotide sequence ID" value="NZ_JACHWU010000003.1"/>
</dbReference>
<feature type="region of interest" description="Disordered" evidence="1">
    <location>
        <begin position="14"/>
        <end position="64"/>
    </location>
</feature>
<evidence type="ECO:0008006" key="4">
    <source>
        <dbReference type="Google" id="ProtNLM"/>
    </source>
</evidence>
<evidence type="ECO:0000313" key="2">
    <source>
        <dbReference type="EMBL" id="MBB3051711.1"/>
    </source>
</evidence>
<feature type="compositionally biased region" description="Gly residues" evidence="1">
    <location>
        <begin position="47"/>
        <end position="64"/>
    </location>
</feature>
<gene>
    <name evidence="2" type="ORF">FHS23_002740</name>
</gene>
<reference evidence="2 3" key="1">
    <citation type="submission" date="2020-08" db="EMBL/GenBank/DDBJ databases">
        <title>Genomic Encyclopedia of Type Strains, Phase III (KMG-III): the genomes of soil and plant-associated and newly described type strains.</title>
        <authorList>
            <person name="Whitman W."/>
        </authorList>
    </citation>
    <scope>NUCLEOTIDE SEQUENCE [LARGE SCALE GENOMIC DNA]</scope>
    <source>
        <strain evidence="2 3">CECT 8577</strain>
    </source>
</reference>
<sequence length="64" mass="6842">MASLFHKVARFAKSPAGRRAISEAKRMARDPHKRRQAKEAFDKIRKGAGGSGGSRGGGQPPSSH</sequence>
<dbReference type="Proteomes" id="UP000550714">
    <property type="component" value="Unassembled WGS sequence"/>
</dbReference>
<dbReference type="AlphaFoldDB" id="A0A839S0W7"/>